<dbReference type="Proteomes" id="UP001187682">
    <property type="component" value="Unassembled WGS sequence"/>
</dbReference>
<dbReference type="EMBL" id="ONZQ02000008">
    <property type="protein sequence ID" value="SPO03601.1"/>
    <property type="molecule type" value="Genomic_DNA"/>
</dbReference>
<accession>A0AAE8SWB0</accession>
<dbReference type="InterPro" id="IPR021295">
    <property type="entry name" value="DUF2867"/>
</dbReference>
<sequence>MPLAPVRAVPYPNESKLRPLYKSAYFVDAFAVPLPSRGSKEYSPDALARALFGAQPAWFSMLMWIRDRVMSVFGVKSSTAIQAEAAKRGIETIYIFPVISRTENEIIMGENDRHLNFQTSLLIREPQLSSAGGGEGIRKGKEVVATTVVHCHGLLGKAYITIIKPFHVMIGRYGLARLPDRIGVKDD</sequence>
<evidence type="ECO:0000313" key="2">
    <source>
        <dbReference type="Proteomes" id="UP001187682"/>
    </source>
</evidence>
<dbReference type="AlphaFoldDB" id="A0AAE8SWB0"/>
<protein>
    <recommendedName>
        <fullName evidence="3">DUF2867 domain-containing protein</fullName>
    </recommendedName>
</protein>
<name>A0AAE8SWB0_9PEZI</name>
<dbReference type="Pfam" id="PF11066">
    <property type="entry name" value="DUF2867"/>
    <property type="match status" value="1"/>
</dbReference>
<reference evidence="1" key="1">
    <citation type="submission" date="2018-03" db="EMBL/GenBank/DDBJ databases">
        <authorList>
            <person name="Guldener U."/>
        </authorList>
    </citation>
    <scope>NUCLEOTIDE SEQUENCE</scope>
</reference>
<comment type="caution">
    <text evidence="1">The sequence shown here is derived from an EMBL/GenBank/DDBJ whole genome shotgun (WGS) entry which is preliminary data.</text>
</comment>
<keyword evidence="2" id="KW-1185">Reference proteome</keyword>
<evidence type="ECO:0000313" key="1">
    <source>
        <dbReference type="EMBL" id="SPO03601.1"/>
    </source>
</evidence>
<proteinExistence type="predicted"/>
<organism evidence="1 2">
    <name type="scientific">Cephalotrichum gorgonifer</name>
    <dbReference type="NCBI Taxonomy" id="2041049"/>
    <lineage>
        <taxon>Eukaryota</taxon>
        <taxon>Fungi</taxon>
        <taxon>Dikarya</taxon>
        <taxon>Ascomycota</taxon>
        <taxon>Pezizomycotina</taxon>
        <taxon>Sordariomycetes</taxon>
        <taxon>Hypocreomycetidae</taxon>
        <taxon>Microascales</taxon>
        <taxon>Microascaceae</taxon>
        <taxon>Cephalotrichum</taxon>
    </lineage>
</organism>
<evidence type="ECO:0008006" key="3">
    <source>
        <dbReference type="Google" id="ProtNLM"/>
    </source>
</evidence>
<gene>
    <name evidence="1" type="ORF">DNG_06284</name>
</gene>